<organism evidence="2 3">
    <name type="scientific">Candidatus Nucleicultrix amoebiphila FS5</name>
    <dbReference type="NCBI Taxonomy" id="1414854"/>
    <lineage>
        <taxon>Bacteria</taxon>
        <taxon>Pseudomonadati</taxon>
        <taxon>Pseudomonadota</taxon>
        <taxon>Alphaproteobacteria</taxon>
        <taxon>Holosporales</taxon>
        <taxon>Candidatus Nucleicultricaceae</taxon>
        <taxon>Candidatus Nucleicultrix</taxon>
    </lineage>
</organism>
<proteinExistence type="predicted"/>
<dbReference type="AlphaFoldDB" id="A0A1W6N344"/>
<reference evidence="2 3" key="1">
    <citation type="submission" date="2014-06" db="EMBL/GenBank/DDBJ databases">
        <title>The genome of the endonuclear symbiont Nucleicultrix amoebiphila.</title>
        <authorList>
            <person name="Schulz F."/>
            <person name="Horn M."/>
        </authorList>
    </citation>
    <scope>NUCLEOTIDE SEQUENCE [LARGE SCALE GENOMIC DNA]</scope>
    <source>
        <strain evidence="2 3">FS5</strain>
    </source>
</reference>
<keyword evidence="1" id="KW-0732">Signal</keyword>
<dbReference type="KEGG" id="naf:GQ61_01110"/>
<dbReference type="RefSeq" id="WP_085783533.1">
    <property type="nucleotide sequence ID" value="NZ_CP008743.1"/>
</dbReference>
<feature type="signal peptide" evidence="1">
    <location>
        <begin position="1"/>
        <end position="27"/>
    </location>
</feature>
<evidence type="ECO:0000313" key="3">
    <source>
        <dbReference type="Proteomes" id="UP000237351"/>
    </source>
</evidence>
<dbReference type="Proteomes" id="UP000237351">
    <property type="component" value="Chromosome"/>
</dbReference>
<dbReference type="EMBL" id="CP008743">
    <property type="protein sequence ID" value="ARN84171.1"/>
    <property type="molecule type" value="Genomic_DNA"/>
</dbReference>
<evidence type="ECO:0000313" key="2">
    <source>
        <dbReference type="EMBL" id="ARN84171.1"/>
    </source>
</evidence>
<name>A0A1W6N344_9PROT</name>
<evidence type="ECO:0008006" key="4">
    <source>
        <dbReference type="Google" id="ProtNLM"/>
    </source>
</evidence>
<gene>
    <name evidence="2" type="ORF">GQ61_01110</name>
</gene>
<accession>A0A1W6N344</accession>
<evidence type="ECO:0000256" key="1">
    <source>
        <dbReference type="SAM" id="SignalP"/>
    </source>
</evidence>
<feature type="chain" id="PRO_5013207314" description="Lipid/polyisoprenoid-binding YceI-like domain-containing protein" evidence="1">
    <location>
        <begin position="28"/>
        <end position="246"/>
    </location>
</feature>
<sequence>MNIIQKSRIVFLTFISLITFSYGTATATEEYWQDESTKITFGKVVETTGQFKAAMKGEHPEQGKKAKPIELEANFLGYECDDKSKTSRKKYALSAFTGADFVEVDPSYVSIATTSYKELSKQERPESDLVNQWVQVMRYTTYERPDGKEFIEVTGPLHFQMREKKTSIIKSDLRVCVNEKSQLCKFQWVTRHFINYYDVQETKISIWTKPSQDNEDGKELVSEEVKTERVLKRSNAQEHKCGEETL</sequence>
<protein>
    <recommendedName>
        <fullName evidence="4">Lipid/polyisoprenoid-binding YceI-like domain-containing protein</fullName>
    </recommendedName>
</protein>
<keyword evidence="3" id="KW-1185">Reference proteome</keyword>
<dbReference type="STRING" id="1414854.GQ61_01110"/>